<dbReference type="InterPro" id="IPR038508">
    <property type="entry name" value="ArfGAP_dom_sf"/>
</dbReference>
<dbReference type="SUPFAM" id="SSF57863">
    <property type="entry name" value="ArfGap/RecO-like zinc finger"/>
    <property type="match status" value="1"/>
</dbReference>
<accession>A0AAD5D8Z5</accession>
<dbReference type="Pfam" id="PF01412">
    <property type="entry name" value="ArfGap"/>
    <property type="match status" value="1"/>
</dbReference>
<evidence type="ECO:0000256" key="4">
    <source>
        <dbReference type="PROSITE-ProRule" id="PRU00288"/>
    </source>
</evidence>
<dbReference type="InterPro" id="IPR037278">
    <property type="entry name" value="ARFGAP/RecO"/>
</dbReference>
<dbReference type="PANTHER" id="PTHR46085">
    <property type="entry name" value="ARFGAP/RECO-RELATED"/>
    <property type="match status" value="1"/>
</dbReference>
<evidence type="ECO:0000313" key="8">
    <source>
        <dbReference type="Proteomes" id="UP001206925"/>
    </source>
</evidence>
<dbReference type="SMART" id="SM00105">
    <property type="entry name" value="ArfGap"/>
    <property type="match status" value="1"/>
</dbReference>
<dbReference type="PROSITE" id="PS50115">
    <property type="entry name" value="ARFGAP"/>
    <property type="match status" value="1"/>
</dbReference>
<dbReference type="AlphaFoldDB" id="A0AAD5D8Z5"/>
<dbReference type="GO" id="GO:0008270">
    <property type="term" value="F:zinc ion binding"/>
    <property type="evidence" value="ECO:0007669"/>
    <property type="project" value="UniProtKB-KW"/>
</dbReference>
<dbReference type="PRINTS" id="PR00405">
    <property type="entry name" value="REVINTRACTNG"/>
</dbReference>
<keyword evidence="3" id="KW-0862">Zinc</keyword>
<reference evidence="7" key="1">
    <citation type="submission" date="2022-06" db="EMBL/GenBank/DDBJ databases">
        <title>Uncovering the hologenomic basis of an extraordinary plant invasion.</title>
        <authorList>
            <person name="Bieker V.C."/>
            <person name="Martin M.D."/>
            <person name="Gilbert T."/>
            <person name="Hodgins K."/>
            <person name="Battlay P."/>
            <person name="Petersen B."/>
            <person name="Wilson J."/>
        </authorList>
    </citation>
    <scope>NUCLEOTIDE SEQUENCE</scope>
    <source>
        <strain evidence="7">AA19_3_7</strain>
        <tissue evidence="7">Leaf</tissue>
    </source>
</reference>
<dbReference type="Proteomes" id="UP001206925">
    <property type="component" value="Unassembled WGS sequence"/>
</dbReference>
<keyword evidence="2 4" id="KW-0863">Zinc-finger</keyword>
<name>A0AAD5D8Z5_AMBAR</name>
<feature type="region of interest" description="Disordered" evidence="5">
    <location>
        <begin position="247"/>
        <end position="327"/>
    </location>
</feature>
<gene>
    <name evidence="7" type="ORF">M8C21_025974</name>
</gene>
<dbReference type="CDD" id="cd08838">
    <property type="entry name" value="ArfGap_AGFG"/>
    <property type="match status" value="1"/>
</dbReference>
<evidence type="ECO:0000256" key="2">
    <source>
        <dbReference type="ARBA" id="ARBA00022771"/>
    </source>
</evidence>
<dbReference type="GO" id="GO:0005096">
    <property type="term" value="F:GTPase activator activity"/>
    <property type="evidence" value="ECO:0007669"/>
    <property type="project" value="InterPro"/>
</dbReference>
<sequence>MSSRKEEERNEKIIRGLMKLPPNRRCINCNSLGPQYVCTNFWTFVCMTCSGIHREFTHRVKSVSMSKFTSQEVEALQEGGNQRARETFLKDWDPREQRLPDNSNVDKVRDFIKSVYVDKKFFASKPSGKPPRDVLNHRNHEDETRRASSYHSYSQSPPYDYQYEERRYGKQAPALTKKPGSDRGMFRFLSTSRLSDHVQEDTFANEVVNARVSDYSVTNGGDLLRSDSQSPPSFELSHSSGSGKFDGLDFFSAPNPPQSAISAPSAEPGKYGGLDLFSAPNPPQLAASAPSAEPTKFGGLDLFSAPNPPQPTTSAPSAEPEKFGGLDLFSAPNAPQSATSELSTQPGKFDGLDLFSAPKPPQAAISAPSTEAVKFSGLNLFELLATSSASVAPTLSVNQEFKAFEPHSDLFTVIPPKQPTEILNDKSTDMITQKNDGWATFDMPWHAQPSQQAIIAAGSSSFMQEHGGGHDIEAPVIVKNNNNNDNNQSWSLFEESTAPFESIYRSEQVPVQDPLSADPFVAWGVSENFKVKEAEFHAIGSLDSSTEVPNLDGGRSHVPSTKSHNPFDFPSDTDLETSNMFFDMSSMQSALPTPWFPDGAAIPFTPEAFVYMAGQAPSMQIPNIQAQGPVASVGGNPFG</sequence>
<feature type="region of interest" description="Disordered" evidence="5">
    <location>
        <begin position="547"/>
        <end position="569"/>
    </location>
</feature>
<dbReference type="InterPro" id="IPR044820">
    <property type="entry name" value="AGD14-like"/>
</dbReference>
<feature type="domain" description="Arf-GAP" evidence="6">
    <location>
        <begin position="11"/>
        <end position="131"/>
    </location>
</feature>
<keyword evidence="1" id="KW-0479">Metal-binding</keyword>
<evidence type="ECO:0000313" key="7">
    <source>
        <dbReference type="EMBL" id="KAI7755104.1"/>
    </source>
</evidence>
<keyword evidence="8" id="KW-1185">Reference proteome</keyword>
<evidence type="ECO:0000259" key="6">
    <source>
        <dbReference type="PROSITE" id="PS50115"/>
    </source>
</evidence>
<feature type="compositionally biased region" description="Low complexity" evidence="5">
    <location>
        <begin position="149"/>
        <end position="158"/>
    </location>
</feature>
<dbReference type="EMBL" id="JAMZMK010001697">
    <property type="protein sequence ID" value="KAI7755104.1"/>
    <property type="molecule type" value="Genomic_DNA"/>
</dbReference>
<dbReference type="FunFam" id="1.10.220.150:FF:000005">
    <property type="entry name" value="Arf-GAP domain and FG repeat-containing protein 1"/>
    <property type="match status" value="1"/>
</dbReference>
<dbReference type="PANTHER" id="PTHR46085:SF4">
    <property type="entry name" value="ADP-RIBOSYLATION FACTOR GTPASE-ACTIVATING PROTEIN AGD14-RELATED"/>
    <property type="match status" value="1"/>
</dbReference>
<proteinExistence type="predicted"/>
<feature type="compositionally biased region" description="Basic and acidic residues" evidence="5">
    <location>
        <begin position="130"/>
        <end position="146"/>
    </location>
</feature>
<organism evidence="7 8">
    <name type="scientific">Ambrosia artemisiifolia</name>
    <name type="common">Common ragweed</name>
    <dbReference type="NCBI Taxonomy" id="4212"/>
    <lineage>
        <taxon>Eukaryota</taxon>
        <taxon>Viridiplantae</taxon>
        <taxon>Streptophyta</taxon>
        <taxon>Embryophyta</taxon>
        <taxon>Tracheophyta</taxon>
        <taxon>Spermatophyta</taxon>
        <taxon>Magnoliopsida</taxon>
        <taxon>eudicotyledons</taxon>
        <taxon>Gunneridae</taxon>
        <taxon>Pentapetalae</taxon>
        <taxon>asterids</taxon>
        <taxon>campanulids</taxon>
        <taxon>Asterales</taxon>
        <taxon>Asteraceae</taxon>
        <taxon>Asteroideae</taxon>
        <taxon>Heliantheae alliance</taxon>
        <taxon>Heliantheae</taxon>
        <taxon>Ambrosia</taxon>
    </lineage>
</organism>
<evidence type="ECO:0000256" key="5">
    <source>
        <dbReference type="SAM" id="MobiDB-lite"/>
    </source>
</evidence>
<comment type="caution">
    <text evidence="7">The sequence shown here is derived from an EMBL/GenBank/DDBJ whole genome shotgun (WGS) entry which is preliminary data.</text>
</comment>
<feature type="region of interest" description="Disordered" evidence="5">
    <location>
        <begin position="123"/>
        <end position="158"/>
    </location>
</feature>
<evidence type="ECO:0000256" key="3">
    <source>
        <dbReference type="ARBA" id="ARBA00022833"/>
    </source>
</evidence>
<dbReference type="Gene3D" id="1.10.220.150">
    <property type="entry name" value="Arf GTPase activating protein"/>
    <property type="match status" value="1"/>
</dbReference>
<dbReference type="InterPro" id="IPR001164">
    <property type="entry name" value="ArfGAP_dom"/>
</dbReference>
<evidence type="ECO:0000256" key="1">
    <source>
        <dbReference type="ARBA" id="ARBA00022723"/>
    </source>
</evidence>
<protein>
    <recommendedName>
        <fullName evidence="6">Arf-GAP domain-containing protein</fullName>
    </recommendedName>
</protein>